<dbReference type="AlphaFoldDB" id="A0A0J7YNI9"/>
<dbReference type="eggNOG" id="ENOG502SR0G">
    <property type="taxonomic scope" value="Eukaryota"/>
</dbReference>
<keyword evidence="3" id="KW-1185">Reference proteome</keyword>
<sequence length="193" mass="21656">MIDPFRHLVGHVSHYCLNMLKMENTKRLTMGREVFDYCGCVLVSSFGIPCACAIQLAINENGGLYLDDIHLFFKSLVIGDGVNASDYASQCDQDVEYLQGLLDELSEVDPAIRRGIAALIRRQLHPEDEGVQEPHVVTSTRGRPPGSTSTRRDPSGFEHAQHEFRDRSRSRSRTRTTTTTRSTRDGGTHIYCN</sequence>
<gene>
    <name evidence="2" type="ORF">BVRB_039000</name>
</gene>
<organism evidence="2 3">
    <name type="scientific">Beta vulgaris subsp. vulgaris</name>
    <name type="common">Beet</name>
    <dbReference type="NCBI Taxonomy" id="3555"/>
    <lineage>
        <taxon>Eukaryota</taxon>
        <taxon>Viridiplantae</taxon>
        <taxon>Streptophyta</taxon>
        <taxon>Embryophyta</taxon>
        <taxon>Tracheophyta</taxon>
        <taxon>Spermatophyta</taxon>
        <taxon>Magnoliopsida</taxon>
        <taxon>eudicotyledons</taxon>
        <taxon>Gunneridae</taxon>
        <taxon>Pentapetalae</taxon>
        <taxon>Caryophyllales</taxon>
        <taxon>Chenopodiaceae</taxon>
        <taxon>Betoideae</taxon>
        <taxon>Beta</taxon>
    </lineage>
</organism>
<evidence type="ECO:0000256" key="1">
    <source>
        <dbReference type="SAM" id="MobiDB-lite"/>
    </source>
</evidence>
<protein>
    <submittedName>
        <fullName evidence="2">Uncharacterized protein</fullName>
    </submittedName>
</protein>
<reference evidence="2 3" key="1">
    <citation type="journal article" date="2014" name="Nature">
        <title>The genome of the recently domesticated crop plant sugar beet (Beta vulgaris).</title>
        <authorList>
            <person name="Dohm J.C."/>
            <person name="Minoche A.E."/>
            <person name="Holtgrawe D."/>
            <person name="Capella-Gutierrez S."/>
            <person name="Zakrzewski F."/>
            <person name="Tafer H."/>
            <person name="Rupp O."/>
            <person name="Sorensen T.R."/>
            <person name="Stracke R."/>
            <person name="Reinhardt R."/>
            <person name="Goesmann A."/>
            <person name="Kraft T."/>
            <person name="Schulz B."/>
            <person name="Stadler P.F."/>
            <person name="Schmidt T."/>
            <person name="Gabaldon T."/>
            <person name="Lehrach H."/>
            <person name="Weisshaar B."/>
            <person name="Himmelbauer H."/>
        </authorList>
    </citation>
    <scope>NUCLEOTIDE SEQUENCE [LARGE SCALE GENOMIC DNA]</scope>
    <source>
        <tissue evidence="2">Taproot</tissue>
    </source>
</reference>
<dbReference type="Proteomes" id="UP000035740">
    <property type="component" value="Unassembled WGS sequence"/>
</dbReference>
<dbReference type="OMA" id="RINIFWR"/>
<evidence type="ECO:0000313" key="3">
    <source>
        <dbReference type="Proteomes" id="UP000035740"/>
    </source>
</evidence>
<dbReference type="Gramene" id="KMS65142">
    <property type="protein sequence ID" value="KMS65142"/>
    <property type="gene ID" value="BVRB_039000"/>
</dbReference>
<dbReference type="OrthoDB" id="1413353at2759"/>
<proteinExistence type="predicted"/>
<feature type="compositionally biased region" description="Basic and acidic residues" evidence="1">
    <location>
        <begin position="150"/>
        <end position="169"/>
    </location>
</feature>
<accession>A0A0J7YNI9</accession>
<feature type="region of interest" description="Disordered" evidence="1">
    <location>
        <begin position="127"/>
        <end position="193"/>
    </location>
</feature>
<name>A0A0J7YNI9_BETVV</name>
<evidence type="ECO:0000313" key="2">
    <source>
        <dbReference type="EMBL" id="KMS65142.1"/>
    </source>
</evidence>
<dbReference type="EMBL" id="KQ113931">
    <property type="protein sequence ID" value="KMS65142.1"/>
    <property type="molecule type" value="Genomic_DNA"/>
</dbReference>
<feature type="compositionally biased region" description="Polar residues" evidence="1">
    <location>
        <begin position="137"/>
        <end position="149"/>
    </location>
</feature>